<evidence type="ECO:0000256" key="5">
    <source>
        <dbReference type="ARBA" id="ARBA00023002"/>
    </source>
</evidence>
<reference evidence="9" key="1">
    <citation type="submission" date="2022-12" db="EMBL/GenBank/DDBJ databases">
        <authorList>
            <person name="Petersen C."/>
        </authorList>
    </citation>
    <scope>NUCLEOTIDE SEQUENCE</scope>
    <source>
        <strain evidence="9">IBT 16125</strain>
    </source>
</reference>
<keyword evidence="5" id="KW-0560">Oxidoreductase</keyword>
<proteinExistence type="inferred from homology"/>
<dbReference type="PANTHER" id="PTHR24287:SF1">
    <property type="entry name" value="P450, PUTATIVE (EUROFUNG)-RELATED"/>
    <property type="match status" value="1"/>
</dbReference>
<feature type="region of interest" description="Disordered" evidence="8">
    <location>
        <begin position="187"/>
        <end position="209"/>
    </location>
</feature>
<evidence type="ECO:0000256" key="6">
    <source>
        <dbReference type="ARBA" id="ARBA00023004"/>
    </source>
</evidence>
<dbReference type="InterPro" id="IPR036396">
    <property type="entry name" value="Cyt_P450_sf"/>
</dbReference>
<name>A0AAD6C6W1_9EURO</name>
<accession>A0AAD6C6W1</accession>
<keyword evidence="7" id="KW-0503">Monooxygenase</keyword>
<dbReference type="RefSeq" id="XP_056766367.1">
    <property type="nucleotide sequence ID" value="XM_056907749.1"/>
</dbReference>
<dbReference type="EMBL" id="JAPVEA010000005">
    <property type="protein sequence ID" value="KAJ5453411.1"/>
    <property type="molecule type" value="Genomic_DNA"/>
</dbReference>
<dbReference type="PRINTS" id="PR00385">
    <property type="entry name" value="P450"/>
</dbReference>
<keyword evidence="3" id="KW-0349">Heme</keyword>
<evidence type="ECO:0000313" key="9">
    <source>
        <dbReference type="EMBL" id="KAJ5453411.1"/>
    </source>
</evidence>
<evidence type="ECO:0008006" key="11">
    <source>
        <dbReference type="Google" id="ProtNLM"/>
    </source>
</evidence>
<dbReference type="Pfam" id="PF00067">
    <property type="entry name" value="p450"/>
    <property type="match status" value="1"/>
</dbReference>
<dbReference type="InterPro" id="IPR047146">
    <property type="entry name" value="Cyt_P450_E_CYP52_fungi"/>
</dbReference>
<evidence type="ECO:0000256" key="7">
    <source>
        <dbReference type="ARBA" id="ARBA00023033"/>
    </source>
</evidence>
<dbReference type="GeneID" id="81597992"/>
<protein>
    <recommendedName>
        <fullName evidence="11">Cytochrome P450</fullName>
    </recommendedName>
</protein>
<reference evidence="9" key="2">
    <citation type="journal article" date="2023" name="IMA Fungus">
        <title>Comparative genomic study of the Penicillium genus elucidates a diverse pangenome and 15 lateral gene transfer events.</title>
        <authorList>
            <person name="Petersen C."/>
            <person name="Sorensen T."/>
            <person name="Nielsen M.R."/>
            <person name="Sondergaard T.E."/>
            <person name="Sorensen J.L."/>
            <person name="Fitzpatrick D.A."/>
            <person name="Frisvad J.C."/>
            <person name="Nielsen K.L."/>
        </authorList>
    </citation>
    <scope>NUCLEOTIDE SEQUENCE</scope>
    <source>
        <strain evidence="9">IBT 16125</strain>
    </source>
</reference>
<dbReference type="InterPro" id="IPR001128">
    <property type="entry name" value="Cyt_P450"/>
</dbReference>
<dbReference type="GO" id="GO:0020037">
    <property type="term" value="F:heme binding"/>
    <property type="evidence" value="ECO:0007669"/>
    <property type="project" value="InterPro"/>
</dbReference>
<dbReference type="Gene3D" id="1.10.630.10">
    <property type="entry name" value="Cytochrome P450"/>
    <property type="match status" value="1"/>
</dbReference>
<evidence type="ECO:0000256" key="8">
    <source>
        <dbReference type="SAM" id="MobiDB-lite"/>
    </source>
</evidence>
<evidence type="ECO:0000256" key="2">
    <source>
        <dbReference type="ARBA" id="ARBA00010617"/>
    </source>
</evidence>
<sequence length="209" mass="23700">MTIDSVTEFFFGESVESQLAALRGLQRPEGSFAYYFEKSQWVCAQRSRFEKLSFLADNKETRYSDQQVHAFVDKFVDKALNAVPNEKRVGEEKGQYVFLDAQVATTRDLIEIRSQLLNILLAGRDTTTSLLSWTVLMLAHHPETFGTYSSPQNITFASLKSCNYLQYCMNESLRLFPVVPFNRRSATQDTTLPRGGGPDGQSPVFVWKG</sequence>
<dbReference type="GO" id="GO:0016712">
    <property type="term" value="F:oxidoreductase activity, acting on paired donors, with incorporation or reduction of molecular oxygen, reduced flavin or flavoprotein as one donor, and incorporation of one atom of oxygen"/>
    <property type="evidence" value="ECO:0007669"/>
    <property type="project" value="InterPro"/>
</dbReference>
<gene>
    <name evidence="9" type="ORF">N7458_004367</name>
</gene>
<dbReference type="InterPro" id="IPR002974">
    <property type="entry name" value="Cyt_P450_E_CYP52_ascomycetes"/>
</dbReference>
<dbReference type="Proteomes" id="UP001213681">
    <property type="component" value="Unassembled WGS sequence"/>
</dbReference>
<dbReference type="GO" id="GO:0005506">
    <property type="term" value="F:iron ion binding"/>
    <property type="evidence" value="ECO:0007669"/>
    <property type="project" value="InterPro"/>
</dbReference>
<comment type="caution">
    <text evidence="9">The sequence shown here is derived from an EMBL/GenBank/DDBJ whole genome shotgun (WGS) entry which is preliminary data.</text>
</comment>
<organism evidence="9 10">
    <name type="scientific">Penicillium daleae</name>
    <dbReference type="NCBI Taxonomy" id="63821"/>
    <lineage>
        <taxon>Eukaryota</taxon>
        <taxon>Fungi</taxon>
        <taxon>Dikarya</taxon>
        <taxon>Ascomycota</taxon>
        <taxon>Pezizomycotina</taxon>
        <taxon>Eurotiomycetes</taxon>
        <taxon>Eurotiomycetidae</taxon>
        <taxon>Eurotiales</taxon>
        <taxon>Aspergillaceae</taxon>
        <taxon>Penicillium</taxon>
    </lineage>
</organism>
<evidence type="ECO:0000256" key="1">
    <source>
        <dbReference type="ARBA" id="ARBA00001971"/>
    </source>
</evidence>
<evidence type="ECO:0000313" key="10">
    <source>
        <dbReference type="Proteomes" id="UP001213681"/>
    </source>
</evidence>
<evidence type="ECO:0000256" key="4">
    <source>
        <dbReference type="ARBA" id="ARBA00022723"/>
    </source>
</evidence>
<evidence type="ECO:0000256" key="3">
    <source>
        <dbReference type="ARBA" id="ARBA00022617"/>
    </source>
</evidence>
<keyword evidence="10" id="KW-1185">Reference proteome</keyword>
<keyword evidence="6" id="KW-0408">Iron</keyword>
<comment type="cofactor">
    <cofactor evidence="1">
        <name>heme</name>
        <dbReference type="ChEBI" id="CHEBI:30413"/>
    </cofactor>
</comment>
<keyword evidence="4" id="KW-0479">Metal-binding</keyword>
<dbReference type="PANTHER" id="PTHR24287">
    <property type="entry name" value="P450, PUTATIVE (EUROFUNG)-RELATED"/>
    <property type="match status" value="1"/>
</dbReference>
<dbReference type="SUPFAM" id="SSF48264">
    <property type="entry name" value="Cytochrome P450"/>
    <property type="match status" value="1"/>
</dbReference>
<comment type="similarity">
    <text evidence="2">Belongs to the cytochrome P450 family.</text>
</comment>
<dbReference type="PRINTS" id="PR01239">
    <property type="entry name" value="EP450IICYP52"/>
</dbReference>
<dbReference type="GO" id="GO:0043386">
    <property type="term" value="P:mycotoxin biosynthetic process"/>
    <property type="evidence" value="ECO:0007669"/>
    <property type="project" value="UniProtKB-ARBA"/>
</dbReference>
<dbReference type="AlphaFoldDB" id="A0AAD6C6W1"/>